<dbReference type="GO" id="GO:0004519">
    <property type="term" value="F:endonuclease activity"/>
    <property type="evidence" value="ECO:0007669"/>
    <property type="project" value="UniProtKB-KW"/>
</dbReference>
<accession>A0A1T4VXY6</accession>
<proteinExistence type="inferred from homology"/>
<dbReference type="InterPro" id="IPR011335">
    <property type="entry name" value="Restrct_endonuc-II-like"/>
</dbReference>
<dbReference type="NCBIfam" id="TIGR00252">
    <property type="entry name" value="YraN family protein"/>
    <property type="match status" value="1"/>
</dbReference>
<name>A0A1T4VXY6_9GAMM</name>
<dbReference type="HAMAP" id="MF_00048">
    <property type="entry name" value="UPF0102"/>
    <property type="match status" value="1"/>
</dbReference>
<dbReference type="RefSeq" id="WP_078921040.1">
    <property type="nucleotide sequence ID" value="NZ_FUYB01000002.1"/>
</dbReference>
<dbReference type="PANTHER" id="PTHR34039">
    <property type="entry name" value="UPF0102 PROTEIN YRAN"/>
    <property type="match status" value="1"/>
</dbReference>
<dbReference type="Gene3D" id="3.40.1350.10">
    <property type="match status" value="1"/>
</dbReference>
<organism evidence="3 4">
    <name type="scientific">Thiothrix eikelboomii</name>
    <dbReference type="NCBI Taxonomy" id="92487"/>
    <lineage>
        <taxon>Bacteria</taxon>
        <taxon>Pseudomonadati</taxon>
        <taxon>Pseudomonadota</taxon>
        <taxon>Gammaproteobacteria</taxon>
        <taxon>Thiotrichales</taxon>
        <taxon>Thiotrichaceae</taxon>
        <taxon>Thiothrix</taxon>
    </lineage>
</organism>
<sequence length="115" mass="13367">MTTSQQRGQQAENWACEYLQAQGFQVLSRNYRLRGGELDLIGRDADYLVFVEVRYRSSEKFGGAVHSISLAKQQRIIRTAQHYLLRYPVDLPCRFDVIAINQAQQITWIKNAFEI</sequence>
<dbReference type="CDD" id="cd20736">
    <property type="entry name" value="PoNe_Nuclease"/>
    <property type="match status" value="1"/>
</dbReference>
<dbReference type="NCBIfam" id="NF009150">
    <property type="entry name" value="PRK12497.1-3"/>
    <property type="match status" value="1"/>
</dbReference>
<dbReference type="EMBL" id="FUYB01000002">
    <property type="protein sequence ID" value="SKA69695.1"/>
    <property type="molecule type" value="Genomic_DNA"/>
</dbReference>
<reference evidence="3 4" key="1">
    <citation type="submission" date="2017-02" db="EMBL/GenBank/DDBJ databases">
        <authorList>
            <person name="Peterson S.W."/>
        </authorList>
    </citation>
    <scope>NUCLEOTIDE SEQUENCE [LARGE SCALE GENOMIC DNA]</scope>
    <source>
        <strain evidence="3 4">ATCC 49788</strain>
    </source>
</reference>
<evidence type="ECO:0000313" key="4">
    <source>
        <dbReference type="Proteomes" id="UP000190460"/>
    </source>
</evidence>
<dbReference type="GO" id="GO:0003676">
    <property type="term" value="F:nucleic acid binding"/>
    <property type="evidence" value="ECO:0007669"/>
    <property type="project" value="InterPro"/>
</dbReference>
<keyword evidence="3" id="KW-0255">Endonuclease</keyword>
<dbReference type="PANTHER" id="PTHR34039:SF1">
    <property type="entry name" value="UPF0102 PROTEIN YRAN"/>
    <property type="match status" value="1"/>
</dbReference>
<dbReference type="OrthoDB" id="9794876at2"/>
<dbReference type="Proteomes" id="UP000190460">
    <property type="component" value="Unassembled WGS sequence"/>
</dbReference>
<dbReference type="InterPro" id="IPR011856">
    <property type="entry name" value="tRNA_endonuc-like_dom_sf"/>
</dbReference>
<gene>
    <name evidence="3" type="ORF">SAMN02745130_00549</name>
</gene>
<dbReference type="InterPro" id="IPR003509">
    <property type="entry name" value="UPF0102_YraN-like"/>
</dbReference>
<dbReference type="SUPFAM" id="SSF52980">
    <property type="entry name" value="Restriction endonuclease-like"/>
    <property type="match status" value="1"/>
</dbReference>
<dbReference type="Pfam" id="PF02021">
    <property type="entry name" value="UPF0102"/>
    <property type="match status" value="1"/>
</dbReference>
<keyword evidence="3" id="KW-0540">Nuclease</keyword>
<evidence type="ECO:0000256" key="2">
    <source>
        <dbReference type="HAMAP-Rule" id="MF_00048"/>
    </source>
</evidence>
<keyword evidence="4" id="KW-1185">Reference proteome</keyword>
<keyword evidence="3" id="KW-0378">Hydrolase</keyword>
<evidence type="ECO:0000256" key="1">
    <source>
        <dbReference type="ARBA" id="ARBA00006738"/>
    </source>
</evidence>
<dbReference type="STRING" id="92487.SAMN02745130_00549"/>
<protein>
    <recommendedName>
        <fullName evidence="2">UPF0102 protein SAMN02745130_00549</fullName>
    </recommendedName>
</protein>
<evidence type="ECO:0000313" key="3">
    <source>
        <dbReference type="EMBL" id="SKA69695.1"/>
    </source>
</evidence>
<dbReference type="AlphaFoldDB" id="A0A1T4VXY6"/>
<comment type="similarity">
    <text evidence="1 2">Belongs to the UPF0102 family.</text>
</comment>